<dbReference type="SUPFAM" id="SSF56349">
    <property type="entry name" value="DNA breaking-rejoining enzymes"/>
    <property type="match status" value="1"/>
</dbReference>
<dbReference type="InterPro" id="IPR013762">
    <property type="entry name" value="Integrase-like_cat_sf"/>
</dbReference>
<reference evidence="3" key="1">
    <citation type="submission" date="2024-07" db="EMBL/GenBank/DDBJ databases">
        <authorList>
            <person name="Yu S.T."/>
        </authorList>
    </citation>
    <scope>NUCLEOTIDE SEQUENCE</scope>
    <source>
        <strain evidence="3">R35</strain>
    </source>
</reference>
<organism evidence="3">
    <name type="scientific">Streptomyces sp. R35</name>
    <dbReference type="NCBI Taxonomy" id="3238630"/>
    <lineage>
        <taxon>Bacteria</taxon>
        <taxon>Bacillati</taxon>
        <taxon>Actinomycetota</taxon>
        <taxon>Actinomycetes</taxon>
        <taxon>Kitasatosporales</taxon>
        <taxon>Streptomycetaceae</taxon>
        <taxon>Streptomyces</taxon>
    </lineage>
</organism>
<accession>A0AB39S7K3</accession>
<keyword evidence="1" id="KW-0233">DNA recombination</keyword>
<sequence>MLLLDLKAALVCKKIRHAGSRAKEIREHKSKATRLTTREVLAMLDGCPPRYRAMMWLMAGCGLRLGEAMAVARDQIDFKTETLRVDFQITEDGETESGKNSAIQRRHIRNHAVWGPERLLFPNVTRTNYLYASYFYPKIWMVALKNGGVPYCKPHSLRHYYGSRLLYAGVPENDVADWMGHSSTDVLREHYHYIFEGAEQRGRAAIATMPTPGADDPTEKEASDVA</sequence>
<dbReference type="InterPro" id="IPR011010">
    <property type="entry name" value="DNA_brk_join_enz"/>
</dbReference>
<evidence type="ECO:0000259" key="2">
    <source>
        <dbReference type="PROSITE" id="PS51898"/>
    </source>
</evidence>
<dbReference type="GO" id="GO:0003677">
    <property type="term" value="F:DNA binding"/>
    <property type="evidence" value="ECO:0007669"/>
    <property type="project" value="InterPro"/>
</dbReference>
<feature type="domain" description="Tyr recombinase" evidence="2">
    <location>
        <begin position="30"/>
        <end position="207"/>
    </location>
</feature>
<dbReference type="RefSeq" id="WP_369259935.1">
    <property type="nucleotide sequence ID" value="NZ_CP163440.1"/>
</dbReference>
<dbReference type="Pfam" id="PF00589">
    <property type="entry name" value="Phage_integrase"/>
    <property type="match status" value="1"/>
</dbReference>
<gene>
    <name evidence="3" type="ORF">AB5J50_20725</name>
</gene>
<dbReference type="AlphaFoldDB" id="A0AB39S7K3"/>
<dbReference type="PANTHER" id="PTHR30349:SF64">
    <property type="entry name" value="PROPHAGE INTEGRASE INTD-RELATED"/>
    <property type="match status" value="1"/>
</dbReference>
<dbReference type="InterPro" id="IPR050090">
    <property type="entry name" value="Tyrosine_recombinase_XerCD"/>
</dbReference>
<dbReference type="Gene3D" id="1.10.443.10">
    <property type="entry name" value="Intergrase catalytic core"/>
    <property type="match status" value="1"/>
</dbReference>
<dbReference type="CDD" id="cd01189">
    <property type="entry name" value="INT_ICEBs1_C_like"/>
    <property type="match status" value="1"/>
</dbReference>
<evidence type="ECO:0000313" key="3">
    <source>
        <dbReference type="EMBL" id="XDQ63055.1"/>
    </source>
</evidence>
<evidence type="ECO:0000256" key="1">
    <source>
        <dbReference type="ARBA" id="ARBA00023172"/>
    </source>
</evidence>
<dbReference type="PANTHER" id="PTHR30349">
    <property type="entry name" value="PHAGE INTEGRASE-RELATED"/>
    <property type="match status" value="1"/>
</dbReference>
<proteinExistence type="predicted"/>
<dbReference type="EMBL" id="CP163440">
    <property type="protein sequence ID" value="XDQ63055.1"/>
    <property type="molecule type" value="Genomic_DNA"/>
</dbReference>
<dbReference type="PROSITE" id="PS51898">
    <property type="entry name" value="TYR_RECOMBINASE"/>
    <property type="match status" value="1"/>
</dbReference>
<dbReference type="GO" id="GO:0006310">
    <property type="term" value="P:DNA recombination"/>
    <property type="evidence" value="ECO:0007669"/>
    <property type="project" value="UniProtKB-KW"/>
</dbReference>
<dbReference type="GO" id="GO:0015074">
    <property type="term" value="P:DNA integration"/>
    <property type="evidence" value="ECO:0007669"/>
    <property type="project" value="InterPro"/>
</dbReference>
<dbReference type="InterPro" id="IPR002104">
    <property type="entry name" value="Integrase_catalytic"/>
</dbReference>
<name>A0AB39S7K3_9ACTN</name>
<protein>
    <submittedName>
        <fullName evidence="3">Tyrosine-type recombinase/integrase</fullName>
    </submittedName>
</protein>